<dbReference type="FunFam" id="1.10.10.440:FF:000008">
    <property type="entry name" value="Transcription elongation regulator 1 (CA150)"/>
    <property type="match status" value="1"/>
</dbReference>
<keyword evidence="18" id="KW-0539">Nucleus</keyword>
<dbReference type="Pfam" id="PF01846">
    <property type="entry name" value="FF"/>
    <property type="match status" value="6"/>
</dbReference>
<evidence type="ECO:0000256" key="4">
    <source>
        <dbReference type="ARBA" id="ARBA00022481"/>
    </source>
</evidence>
<keyword evidence="11" id="KW-0274">FAD</keyword>
<dbReference type="GO" id="GO:0030328">
    <property type="term" value="P:prenylcysteine catabolic process"/>
    <property type="evidence" value="ECO:0007669"/>
    <property type="project" value="InterPro"/>
</dbReference>
<feature type="domain" description="FF" evidence="25">
    <location>
        <begin position="873"/>
        <end position="930"/>
    </location>
</feature>
<dbReference type="FunFam" id="1.10.10.440:FF:000004">
    <property type="entry name" value="Transcription elongation regulator 1 like"/>
    <property type="match status" value="1"/>
</dbReference>
<evidence type="ECO:0000256" key="20">
    <source>
        <dbReference type="ARBA" id="ARBA00075955"/>
    </source>
</evidence>
<organism evidence="26 27">
    <name type="scientific">Muraenolepis orangiensis</name>
    <name type="common">Patagonian moray cod</name>
    <dbReference type="NCBI Taxonomy" id="630683"/>
    <lineage>
        <taxon>Eukaryota</taxon>
        <taxon>Metazoa</taxon>
        <taxon>Chordata</taxon>
        <taxon>Craniata</taxon>
        <taxon>Vertebrata</taxon>
        <taxon>Euteleostomi</taxon>
        <taxon>Actinopterygii</taxon>
        <taxon>Neopterygii</taxon>
        <taxon>Teleostei</taxon>
        <taxon>Neoteleostei</taxon>
        <taxon>Acanthomorphata</taxon>
        <taxon>Zeiogadaria</taxon>
        <taxon>Gadariae</taxon>
        <taxon>Gadiformes</taxon>
        <taxon>Muraenolepidoidei</taxon>
        <taxon>Muraenolepididae</taxon>
        <taxon>Muraenolepis</taxon>
    </lineage>
</organism>
<comment type="subcellular location">
    <subcellularLocation>
        <location evidence="2">Nucleus</location>
    </subcellularLocation>
</comment>
<dbReference type="GO" id="GO:0070063">
    <property type="term" value="F:RNA polymerase binding"/>
    <property type="evidence" value="ECO:0007669"/>
    <property type="project" value="InterPro"/>
</dbReference>
<feature type="region of interest" description="Disordered" evidence="23">
    <location>
        <begin position="999"/>
        <end position="1030"/>
    </location>
</feature>
<dbReference type="FunFam" id="1.10.10.440:FF:000010">
    <property type="entry name" value="Transcription elongation regulator 1 (CA150)"/>
    <property type="match status" value="1"/>
</dbReference>
<evidence type="ECO:0000256" key="21">
    <source>
        <dbReference type="ARBA" id="ARBA00078981"/>
    </source>
</evidence>
<evidence type="ECO:0000313" key="27">
    <source>
        <dbReference type="Proteomes" id="UP001148018"/>
    </source>
</evidence>
<evidence type="ECO:0000256" key="9">
    <source>
        <dbReference type="ARBA" id="ARBA00022729"/>
    </source>
</evidence>
<evidence type="ECO:0000256" key="23">
    <source>
        <dbReference type="SAM" id="MobiDB-lite"/>
    </source>
</evidence>
<dbReference type="Gene3D" id="3.50.50.60">
    <property type="entry name" value="FAD/NAD(P)-binding domain"/>
    <property type="match status" value="1"/>
</dbReference>
<protein>
    <recommendedName>
        <fullName evidence="19">Transcription elongation regulator 1</fullName>
    </recommendedName>
    <alternativeName>
        <fullName evidence="21">TATA box-binding protein-associated factor 2S</fullName>
    </alternativeName>
    <alternativeName>
        <fullName evidence="20">Transcription factor CA150</fullName>
    </alternativeName>
</protein>
<keyword evidence="4" id="KW-0488">Methylation</keyword>
<feature type="compositionally biased region" description="Polar residues" evidence="23">
    <location>
        <begin position="7"/>
        <end position="18"/>
    </location>
</feature>
<evidence type="ECO:0000256" key="16">
    <source>
        <dbReference type="ARBA" id="ARBA00023163"/>
    </source>
</evidence>
<dbReference type="FunFam" id="1.10.10.440:FF:000005">
    <property type="entry name" value="Transcription elongation regulator 1 (CA150)"/>
    <property type="match status" value="1"/>
</dbReference>
<comment type="cofactor">
    <cofactor evidence="1">
        <name>FAD</name>
        <dbReference type="ChEBI" id="CHEBI:57692"/>
    </cofactor>
</comment>
<evidence type="ECO:0000256" key="10">
    <source>
        <dbReference type="ARBA" id="ARBA00022737"/>
    </source>
</evidence>
<feature type="region of interest" description="Disordered" evidence="23">
    <location>
        <begin position="790"/>
        <end position="814"/>
    </location>
</feature>
<dbReference type="Pfam" id="PF07156">
    <property type="entry name" value="Prenylcys_lyase"/>
    <property type="match status" value="1"/>
</dbReference>
<keyword evidence="8" id="KW-0285">Flavoprotein</keyword>
<evidence type="ECO:0000256" key="17">
    <source>
        <dbReference type="ARBA" id="ARBA00023180"/>
    </source>
</evidence>
<feature type="region of interest" description="Disordered" evidence="23">
    <location>
        <begin position="418"/>
        <end position="467"/>
    </location>
</feature>
<evidence type="ECO:0000259" key="25">
    <source>
        <dbReference type="PROSITE" id="PS51676"/>
    </source>
</evidence>
<keyword evidence="27" id="KW-1185">Reference proteome</keyword>
<keyword evidence="16" id="KW-0804">Transcription</keyword>
<feature type="compositionally biased region" description="Pro residues" evidence="23">
    <location>
        <begin position="36"/>
        <end position="80"/>
    </location>
</feature>
<evidence type="ECO:0000256" key="14">
    <source>
        <dbReference type="ARBA" id="ARBA00023015"/>
    </source>
</evidence>
<dbReference type="CDD" id="cd00201">
    <property type="entry name" value="WW"/>
    <property type="match status" value="3"/>
</dbReference>
<keyword evidence="14" id="KW-0805">Transcription regulation</keyword>
<comment type="caution">
    <text evidence="26">The sequence shown here is derived from an EMBL/GenBank/DDBJ whole genome shotgun (WGS) entry which is preliminary data.</text>
</comment>
<evidence type="ECO:0000256" key="18">
    <source>
        <dbReference type="ARBA" id="ARBA00023242"/>
    </source>
</evidence>
<keyword evidence="5" id="KW-0678">Repressor</keyword>
<keyword evidence="9" id="KW-0732">Signal</keyword>
<evidence type="ECO:0000256" key="6">
    <source>
        <dbReference type="ARBA" id="ARBA00022499"/>
    </source>
</evidence>
<name>A0A9Q0I8Q0_9TELE</name>
<dbReference type="InterPro" id="IPR045148">
    <property type="entry name" value="TCRG1-like"/>
</dbReference>
<gene>
    <name evidence="26" type="ORF">NHX12_010680</name>
</gene>
<dbReference type="Pfam" id="PF00397">
    <property type="entry name" value="WW"/>
    <property type="match status" value="2"/>
</dbReference>
<evidence type="ECO:0000256" key="11">
    <source>
        <dbReference type="ARBA" id="ARBA00022827"/>
    </source>
</evidence>
<feature type="region of interest" description="Disordered" evidence="23">
    <location>
        <begin position="500"/>
        <end position="558"/>
    </location>
</feature>
<dbReference type="GO" id="GO:0016670">
    <property type="term" value="F:oxidoreductase activity, acting on a sulfur group of donors, oxygen as acceptor"/>
    <property type="evidence" value="ECO:0007669"/>
    <property type="project" value="InterPro"/>
</dbReference>
<evidence type="ECO:0000256" key="13">
    <source>
        <dbReference type="ARBA" id="ARBA00023002"/>
    </source>
</evidence>
<evidence type="ECO:0000256" key="7">
    <source>
        <dbReference type="ARBA" id="ARBA00022553"/>
    </source>
</evidence>
<keyword evidence="7" id="KW-0597">Phosphoprotein</keyword>
<keyword evidence="10" id="KW-0677">Repeat</keyword>
<feature type="domain" description="WW" evidence="24">
    <location>
        <begin position="466"/>
        <end position="495"/>
    </location>
</feature>
<keyword evidence="15 22" id="KW-0175">Coiled coil</keyword>
<dbReference type="SUPFAM" id="SSF51905">
    <property type="entry name" value="FAD/NAD(P)-binding domain"/>
    <property type="match status" value="1"/>
</dbReference>
<dbReference type="GO" id="GO:0003712">
    <property type="term" value="F:transcription coregulator activity"/>
    <property type="evidence" value="ECO:0007669"/>
    <property type="project" value="TreeGrafter"/>
</dbReference>
<dbReference type="PROSITE" id="PS50020">
    <property type="entry name" value="WW_DOMAIN_2"/>
    <property type="match status" value="3"/>
</dbReference>
<keyword evidence="13" id="KW-0560">Oxidoreductase</keyword>
<feature type="region of interest" description="Disordered" evidence="23">
    <location>
        <begin position="1"/>
        <end position="80"/>
    </location>
</feature>
<dbReference type="EMBL" id="JANIIK010000115">
    <property type="protein sequence ID" value="KAJ3589839.1"/>
    <property type="molecule type" value="Genomic_DNA"/>
</dbReference>
<dbReference type="InterPro" id="IPR036188">
    <property type="entry name" value="FAD/NAD-bd_sf"/>
</dbReference>
<dbReference type="SUPFAM" id="SSF81698">
    <property type="entry name" value="FF domain"/>
    <property type="match status" value="5"/>
</dbReference>
<feature type="compositionally biased region" description="Basic and acidic residues" evidence="23">
    <location>
        <begin position="430"/>
        <end position="440"/>
    </location>
</feature>
<dbReference type="InterPro" id="IPR036517">
    <property type="entry name" value="FF_domain_sf"/>
</dbReference>
<evidence type="ECO:0000256" key="3">
    <source>
        <dbReference type="ARBA" id="ARBA00009967"/>
    </source>
</evidence>
<feature type="domain" description="FF" evidence="25">
    <location>
        <begin position="816"/>
        <end position="872"/>
    </location>
</feature>
<dbReference type="OrthoDB" id="63972at2759"/>
<evidence type="ECO:0000256" key="22">
    <source>
        <dbReference type="SAM" id="Coils"/>
    </source>
</evidence>
<evidence type="ECO:0000313" key="26">
    <source>
        <dbReference type="EMBL" id="KAJ3589839.1"/>
    </source>
</evidence>
<dbReference type="SMART" id="SM00456">
    <property type="entry name" value="WW"/>
    <property type="match status" value="3"/>
</dbReference>
<feature type="coiled-coil region" evidence="22">
    <location>
        <begin position="631"/>
        <end position="658"/>
    </location>
</feature>
<feature type="compositionally biased region" description="Acidic residues" evidence="23">
    <location>
        <begin position="418"/>
        <end position="429"/>
    </location>
</feature>
<accession>A0A9Q0I8Q0</accession>
<evidence type="ECO:0000256" key="15">
    <source>
        <dbReference type="ARBA" id="ARBA00023054"/>
    </source>
</evidence>
<feature type="compositionally biased region" description="Basic and acidic residues" evidence="23">
    <location>
        <begin position="500"/>
        <end position="520"/>
    </location>
</feature>
<dbReference type="Pfam" id="PF23517">
    <property type="entry name" value="WW_TCERG1"/>
    <property type="match status" value="1"/>
</dbReference>
<feature type="domain" description="FF" evidence="25">
    <location>
        <begin position="644"/>
        <end position="699"/>
    </location>
</feature>
<dbReference type="Gene3D" id="2.20.70.10">
    <property type="match status" value="3"/>
</dbReference>
<keyword evidence="17" id="KW-0325">Glycoprotein</keyword>
<feature type="domain" description="FF" evidence="25">
    <location>
        <begin position="579"/>
        <end position="632"/>
    </location>
</feature>
<feature type="domain" description="FF" evidence="25">
    <location>
        <begin position="932"/>
        <end position="997"/>
    </location>
</feature>
<feature type="domain" description="WW" evidence="24">
    <location>
        <begin position="125"/>
        <end position="158"/>
    </location>
</feature>
<dbReference type="FunFam" id="2.20.70.10:FF:000010">
    <property type="entry name" value="Transcription elongation regulator 1 (CA150)"/>
    <property type="match status" value="1"/>
</dbReference>
<dbReference type="PANTHER" id="PTHR15377:SF7">
    <property type="entry name" value="TRANSCRIPTION ELONGATION REGULATOR 1"/>
    <property type="match status" value="1"/>
</dbReference>
<dbReference type="FunFam" id="1.10.10.440:FF:000006">
    <property type="entry name" value="Transcription elongation regulator 1 (CA150)"/>
    <property type="match status" value="1"/>
</dbReference>
<evidence type="ECO:0000256" key="19">
    <source>
        <dbReference type="ARBA" id="ARBA00072019"/>
    </source>
</evidence>
<evidence type="ECO:0000256" key="1">
    <source>
        <dbReference type="ARBA" id="ARBA00001974"/>
    </source>
</evidence>
<dbReference type="GO" id="GO:0005634">
    <property type="term" value="C:nucleus"/>
    <property type="evidence" value="ECO:0007669"/>
    <property type="project" value="UniProtKB-SubCell"/>
</dbReference>
<dbReference type="SMART" id="SM00441">
    <property type="entry name" value="FF"/>
    <property type="match status" value="6"/>
</dbReference>
<proteinExistence type="inferred from homology"/>
<dbReference type="FunFam" id="1.10.10.440:FF:000001">
    <property type="entry name" value="Transcription elongation regulator 1 like"/>
    <property type="match status" value="1"/>
</dbReference>
<dbReference type="InterPro" id="IPR057565">
    <property type="entry name" value="WW_TCRG1_3rd"/>
</dbReference>
<dbReference type="PROSITE" id="PS01159">
    <property type="entry name" value="WW_DOMAIN_1"/>
    <property type="match status" value="2"/>
</dbReference>
<dbReference type="Gene3D" id="1.10.10.440">
    <property type="entry name" value="FF domain"/>
    <property type="match status" value="6"/>
</dbReference>
<dbReference type="PROSITE" id="PS51676">
    <property type="entry name" value="FF"/>
    <property type="match status" value="5"/>
</dbReference>
<dbReference type="InterPro" id="IPR036020">
    <property type="entry name" value="WW_dom_sf"/>
</dbReference>
<dbReference type="SUPFAM" id="SSF51045">
    <property type="entry name" value="WW domain"/>
    <property type="match status" value="3"/>
</dbReference>
<dbReference type="Proteomes" id="UP001148018">
    <property type="component" value="Unassembled WGS sequence"/>
</dbReference>
<dbReference type="InterPro" id="IPR010795">
    <property type="entry name" value="Prenylcys_lyase"/>
</dbReference>
<comment type="similarity">
    <text evidence="3">Belongs to the prenylcysteine oxidase family.</text>
</comment>
<evidence type="ECO:0000256" key="2">
    <source>
        <dbReference type="ARBA" id="ARBA00004123"/>
    </source>
</evidence>
<evidence type="ECO:0000256" key="8">
    <source>
        <dbReference type="ARBA" id="ARBA00022630"/>
    </source>
</evidence>
<feature type="compositionally biased region" description="Polar residues" evidence="23">
    <location>
        <begin position="1015"/>
        <end position="1030"/>
    </location>
</feature>
<keyword evidence="6" id="KW-1017">Isopeptide bond</keyword>
<dbReference type="PANTHER" id="PTHR15377">
    <property type="entry name" value="TRANSCRIPTION ELONGATION REGULATOR 1"/>
    <property type="match status" value="1"/>
</dbReference>
<keyword evidence="12" id="KW-0832">Ubl conjugation</keyword>
<evidence type="ECO:0000256" key="5">
    <source>
        <dbReference type="ARBA" id="ARBA00022491"/>
    </source>
</evidence>
<evidence type="ECO:0000259" key="24">
    <source>
        <dbReference type="PROSITE" id="PS50020"/>
    </source>
</evidence>
<reference evidence="26" key="1">
    <citation type="submission" date="2022-07" db="EMBL/GenBank/DDBJ databases">
        <title>Chromosome-level genome of Muraenolepis orangiensis.</title>
        <authorList>
            <person name="Kim J."/>
        </authorList>
    </citation>
    <scope>NUCLEOTIDE SEQUENCE</scope>
    <source>
        <strain evidence="26">KU_S4_2022</strain>
        <tissue evidence="26">Muscle</tissue>
    </source>
</reference>
<dbReference type="InterPro" id="IPR002713">
    <property type="entry name" value="FF_domain"/>
</dbReference>
<feature type="domain" description="WW" evidence="24">
    <location>
        <begin position="370"/>
        <end position="399"/>
    </location>
</feature>
<dbReference type="FunFam" id="3.50.50.60:FF:000081">
    <property type="entry name" value="prenylcysteine oxidase 1"/>
    <property type="match status" value="1"/>
</dbReference>
<sequence>MADQTDSETIGFNDNRMAQQPVRFRGPAPVQSPVLRGPPPLLRPPPPPFGMMRGPPPRPPFGRPPFDPNMPPIPPPGGMPPPIGPPHLQRPPFLPPPIGNMPPPPGMLFPPGMPPVSTTVTPGMTPAEEIWVENKASEGKAYYYNARTRESSWSKPDGVKIIQQSELNPLLVTGTAGTSVTVGGAVTASSASVNTTASTVAVSGVTPSQALSPTLSRTLASSPDHGASSSPSVSMAASVVTDLSHVAKVTSGMGASPVTVVTVTTVPSSITAVPTMPLLPSALSHSVAQSVNGPLAFPPVMVPPFRVPLPGMHIPLPGVAMMQIVGAPYVKAGPGANGMIPGMAPPLVPMMHPQLALAAGPGSLAGLQLPEWSEYKTVDGKTYYYNNRTLESTWEKPQVLLEKEKELEKAKERLAQEEAEAMEMEEEDNKPDVSNEKEELKEEEMTEEEKAAQKAKPVATNPIPGTPWCVVWTGDDRVFFYNPTTRLSMWDRPEELIGRADVDKNIQEPPHKRGLEDSKKTGLSKAEPESSPPAEEDQEEEPIKAKKRKKEDIKEVETEKEAAMEAELRAARERAVVPLEARMTQFKDMLLERGVSAFSTWDKELHKIVFDPRYLLLNPKERKLVFDQYVKTRAEEERKEKKNKLMQAKDEFRKMMEESKLTPRTTFSEFGVRHGRDPRFKSIEKMKDRETIFTEFMTALRKREKEDSKTRGEKVKLDFFELMAEHHMEGAHRWSKVKDRLETDHRYKAVESSALREELFKQFIDKQAKNVDVDKERELERQARIEASLREREREVQKARSEQTKEIDREREQHKREEAIQHFKALMSDMVRSSDAAWSDTRRNLRKDHRWESASLLEREEKEKLFNEHVEALAKKKKEHFRQLLDETSMITLTTTWKEVKKIIKEDPRCIKFSSSDRKRQREFEDYIKDKYITAKADFRTLLKETKFITYRSRKHIQESEQHLKDVEKVLQNDKRYLVLECVPEERRKLIMFYIEDLDRRGPPPPPTASEPTRRSTNGATDLSSRLQASSKRDLFDPSVVGAGIGGTATAHFLRQHFGPEVQIDVFEKGEVGGRLATVTVNHNEYESGGSIIHSLNLHMQDFVKQLGLKYRRSVAGKTAVFNGEEVVLEETDWYLLDLFGLWWRYGISFLRLQMWVEEIMEKFMRIYKYQAHGYAFSSVEELLASLGGSGFINMTQRPLSDSLVELGVSQRFIDEIIAPIMRVNYNQNVSIPAFVGAVSLAGAQTNLWSVEGGNKLVCSGLLKLANANLLQAQVTSISPLSTGEAVRYQLGFTVDGETRSEAAYDVVVVATPLQDSADSGVHLRGFSPPLAPLAGDYRRTVATVVHGYLNTSFFGFPDPRLFPFASVLTVDAPRLFFNSAASVCPVNISAGFRRKQPQEAGVSYYSVQPTQWLAYPQYSSGQGLPPVELHPNLYYLNGIEWAGSAMEMSSVAAKNIALLAYHRWNRQADMVDQKDLMHKIKTEL</sequence>
<evidence type="ECO:0000256" key="12">
    <source>
        <dbReference type="ARBA" id="ARBA00022843"/>
    </source>
</evidence>
<dbReference type="Pfam" id="PF13450">
    <property type="entry name" value="NAD_binding_8"/>
    <property type="match status" value="1"/>
</dbReference>
<dbReference type="InterPro" id="IPR001202">
    <property type="entry name" value="WW_dom"/>
</dbReference>